<evidence type="ECO:0000256" key="1">
    <source>
        <dbReference type="SAM" id="MobiDB-lite"/>
    </source>
</evidence>
<reference evidence="2 3" key="1">
    <citation type="submission" date="2016-10" db="EMBL/GenBank/DDBJ databases">
        <authorList>
            <person name="de Groot N.N."/>
        </authorList>
    </citation>
    <scope>NUCLEOTIDE SEQUENCE [LARGE SCALE GENOMIC DNA]</scope>
    <source>
        <strain evidence="2">MBHS1</strain>
    </source>
</reference>
<feature type="region of interest" description="Disordered" evidence="1">
    <location>
        <begin position="486"/>
        <end position="507"/>
    </location>
</feature>
<name>A0A1H6F8M8_9GAMM</name>
<dbReference type="InterPro" id="IPR025904">
    <property type="entry name" value="Tubulin-like"/>
</dbReference>
<evidence type="ECO:0000313" key="2">
    <source>
        <dbReference type="EMBL" id="SEH05751.1"/>
    </source>
</evidence>
<dbReference type="Proteomes" id="UP000236724">
    <property type="component" value="Unassembled WGS sequence"/>
</dbReference>
<organism evidence="2 3">
    <name type="scientific">Candidatus Venteria ishoeyi</name>
    <dbReference type="NCBI Taxonomy" id="1899563"/>
    <lineage>
        <taxon>Bacteria</taxon>
        <taxon>Pseudomonadati</taxon>
        <taxon>Pseudomonadota</taxon>
        <taxon>Gammaproteobacteria</taxon>
        <taxon>Thiotrichales</taxon>
        <taxon>Thiotrichaceae</taxon>
        <taxon>Venteria</taxon>
    </lineage>
</organism>
<dbReference type="InterPro" id="IPR036525">
    <property type="entry name" value="Tubulin/FtsZ_GTPase_sf"/>
</dbReference>
<dbReference type="AlphaFoldDB" id="A0A1H6F8M8"/>
<dbReference type="Pfam" id="PF13809">
    <property type="entry name" value="Tubulin_2"/>
    <property type="match status" value="1"/>
</dbReference>
<gene>
    <name evidence="2" type="ORF">MBHS_01606</name>
</gene>
<dbReference type="Gene3D" id="3.40.50.1440">
    <property type="entry name" value="Tubulin/FtsZ, GTPase domain"/>
    <property type="match status" value="1"/>
</dbReference>
<dbReference type="RefSeq" id="WP_103919638.1">
    <property type="nucleotide sequence ID" value="NZ_FMSV02000377.1"/>
</dbReference>
<evidence type="ECO:0008006" key="4">
    <source>
        <dbReference type="Google" id="ProtNLM"/>
    </source>
</evidence>
<keyword evidence="3" id="KW-1185">Reference proteome</keyword>
<sequence>MAVHALVLGFGGTGAHILTYLKEISVLKQGGKPEGIKFLLFDTLANWKPGETVQIMGGAGEEKVAEGHEKGTSLEPATEYYYLKDDHPPLEHYAYQLLAPGSGNTKQYSHLKDWLHTAWLSRHIAKDKLNITDGAAQQRQIGRFAMFQNIRPIVSYIESALRELKSQAGDATVQVWIVGSSAGGTGAGSMLDAAFMARLAASRVGGSIQVSGTIVLPDIYGDKPGISNARTYALFRELDRFQEVGFGNSNDHRYFINGKQTASQVWYDHTGQQRALVEGRLFDNLFYLGIPCNGDSEREAFFSSVANAMDPYLDDNQGPRLLEHSVNNVGFAASSFGAARLYVPQETLAELFAWQEAEAFVTAITAPKMEGKVPKDLYSGSQADRQEQAKERAKNLLPLFEELLKLEGKTLEQQAGFAKNLDPKTIVTEWYQLGGAGIIGIKVNAAEIQKTKLAYVNPYLSLIEADEDKIDKSDILVKTFKENKDTKGSKEDQKASRERFASELEQQTKDFTKDGKNTFEEGRKLVFNIASSMISKKIDTLIEEELNRNKAISWDDSAQNNGTTMTRLYQEIIWAGADNGPLDNISKIITIFLEGLDQEENIRSQQAVNASNTLRDAAPSFFGTWVEEPQEMAREECENYIRWYQKRRLLKDMQELVEQAKKRFHQWAATFHDHVVSELTISQSDRQSALEIINDNITRLEGRMYRLARNRTALISCDPAGGDTSLQGYSEELRRHAAGEGENRLANQLLSQCEWKLSYGKHGMPTMELSTPLPKPNPLRNIYQTLHDYFRDEINVELRKRDIFDYLLYLREFKNVDPEQIVRILNDTSNVLLRTQATVASAQWIYKDPDDKAKKDFTATLQTALTQVGTNTEVKDAERLYSDRNSLTLMKIAKPAPFDVSNLYGPGGCKDDYIREQNDVENNDYNHDQTLFRAQVYHTFRPELEAWFIERYHAHRTGEYIGPETEVNTVHISPRLSRLLEHPDMMQAFIRCIATGAVEKDERRIWVFHNTVKKKDIDLTTREEPKADITRAAVIFVLRQQEGRHAGMQKIFLEDAMQSAIDAAQQKEIDANADEVVEAFVGKPENTECLPVDDFLDKHFQGTGLNSAIADQEKKNLKMLFQFYGDRDRRTQLADRMELPQ</sequence>
<proteinExistence type="predicted"/>
<dbReference type="OrthoDB" id="3400278at2"/>
<accession>A0A1H6F8M8</accession>
<dbReference type="EMBL" id="FMSV02000377">
    <property type="protein sequence ID" value="SEH05751.1"/>
    <property type="molecule type" value="Genomic_DNA"/>
</dbReference>
<evidence type="ECO:0000313" key="3">
    <source>
        <dbReference type="Proteomes" id="UP000236724"/>
    </source>
</evidence>
<protein>
    <recommendedName>
        <fullName evidence="4">Tubulin-like protein</fullName>
    </recommendedName>
</protein>